<evidence type="ECO:0008006" key="3">
    <source>
        <dbReference type="Google" id="ProtNLM"/>
    </source>
</evidence>
<reference evidence="1" key="1">
    <citation type="submission" date="2019-10" db="EMBL/GenBank/DDBJ databases">
        <title>Draft genome sequece of Microseira wollei NIES-4236.</title>
        <authorList>
            <person name="Yamaguchi H."/>
            <person name="Suzuki S."/>
            <person name="Kawachi M."/>
        </authorList>
    </citation>
    <scope>NUCLEOTIDE SEQUENCE</scope>
    <source>
        <strain evidence="1">NIES-4236</strain>
    </source>
</reference>
<sequence length="107" mass="12555">MSVQLPIIKKIPPRRCVGTRHHRYLGQTDNVNNAVSRLMIMGNLKDMILRKKIPETGFFRRRFFLETRFLCLSPQNIPLVRRLGCKNPRTLQLIALFVRYSLKASFV</sequence>
<dbReference type="Proteomes" id="UP001050975">
    <property type="component" value="Unassembled WGS sequence"/>
</dbReference>
<dbReference type="RefSeq" id="WP_226583431.1">
    <property type="nucleotide sequence ID" value="NZ_BLAY01000054.1"/>
</dbReference>
<evidence type="ECO:0000313" key="2">
    <source>
        <dbReference type="Proteomes" id="UP001050975"/>
    </source>
</evidence>
<dbReference type="AlphaFoldDB" id="A0AAV3XHC8"/>
<gene>
    <name evidence="1" type="ORF">MiSe_36520</name>
</gene>
<name>A0AAV3XHC8_9CYAN</name>
<accession>A0AAV3XHC8</accession>
<protein>
    <recommendedName>
        <fullName evidence="3">Transposase</fullName>
    </recommendedName>
</protein>
<evidence type="ECO:0000313" key="1">
    <source>
        <dbReference type="EMBL" id="GET38892.1"/>
    </source>
</evidence>
<proteinExistence type="predicted"/>
<comment type="caution">
    <text evidence="1">The sequence shown here is derived from an EMBL/GenBank/DDBJ whole genome shotgun (WGS) entry which is preliminary data.</text>
</comment>
<keyword evidence="2" id="KW-1185">Reference proteome</keyword>
<dbReference type="EMBL" id="BLAY01000054">
    <property type="protein sequence ID" value="GET38892.1"/>
    <property type="molecule type" value="Genomic_DNA"/>
</dbReference>
<organism evidence="1 2">
    <name type="scientific">Microseira wollei NIES-4236</name>
    <dbReference type="NCBI Taxonomy" id="2530354"/>
    <lineage>
        <taxon>Bacteria</taxon>
        <taxon>Bacillati</taxon>
        <taxon>Cyanobacteriota</taxon>
        <taxon>Cyanophyceae</taxon>
        <taxon>Oscillatoriophycideae</taxon>
        <taxon>Aerosakkonematales</taxon>
        <taxon>Aerosakkonemataceae</taxon>
        <taxon>Microseira</taxon>
    </lineage>
</organism>